<feature type="domain" description="DH" evidence="2">
    <location>
        <begin position="123"/>
        <end position="303"/>
    </location>
</feature>
<dbReference type="GO" id="GO:0005085">
    <property type="term" value="F:guanyl-nucleotide exchange factor activity"/>
    <property type="evidence" value="ECO:0007669"/>
    <property type="project" value="InterPro"/>
</dbReference>
<dbReference type="InterPro" id="IPR051492">
    <property type="entry name" value="Dynamin-Rho_GEF"/>
</dbReference>
<accession>Q6CVC6</accession>
<dbReference type="STRING" id="284590.Q6CVC6"/>
<evidence type="ECO:0000313" key="4">
    <source>
        <dbReference type="Proteomes" id="UP000000598"/>
    </source>
</evidence>
<dbReference type="KEGG" id="kla:KLLA0_B13068g"/>
<dbReference type="GO" id="GO:0032955">
    <property type="term" value="P:regulation of division septum assembly"/>
    <property type="evidence" value="ECO:0007669"/>
    <property type="project" value="TreeGrafter"/>
</dbReference>
<protein>
    <submittedName>
        <fullName evidence="3">KLLA0B13068p</fullName>
    </submittedName>
</protein>
<evidence type="ECO:0000259" key="2">
    <source>
        <dbReference type="PROSITE" id="PS50010"/>
    </source>
</evidence>
<sequence>MIKSRYSTYLLNYPSNNSVTPIRTCREDKYVLPNFYQTNHNPYSNSLWNTSEENREALKRIKESAASKRTREDDCSDDLEKQSIIWESEQEPQSKKTYSPLDVETFSQKMNLDSARPDSKTLSFIQTLQKLLESEQQYFEMLSLCLSTYKEEACHNKKFRNKLLNRASNDELLLFGNLDTMAELSKLFCKNLSECLKVTDAGTQSRIWKEIKGSDKLCQIILDTDFSTLIKSHLHRIKSPYHSYCICHEERKRFLDSIKLQNTETFYKWYELCLKKSQFEKLEDLLELPLERLGQWGSLFENLCLFGDNLLSPERSVQMNAISKEYISYLRDLNDELNNSGRAKESILGEENAVTQEKENDNISSKSGSRGGSQISKSSSFYSDIPSFTRVEEEVPQGEPTGAVLHNSHLNSIEEKEESKFNSSNSLKDCIKEFNNIYANLQKWDKALCKLELAKVLDRTLTIAITWKNLIEFEPPNEMFHSGDNERTIYGTYVEKIDKQRQQVMILQLQDLRRKVIKPLQHLLQRFATVKQKLADRNSLKKEYMAYLRQRDTETHDAKKQILANSFQDLQHQLAESLPIFNEYAREAITLLVSQYTLLMMEYMQIISGGDQFLNKELELVNSGQRDLGDNFDILQLFCSSRYYTRHAIRENWTYHGDPRASKVVRRLFEL</sequence>
<dbReference type="Gene3D" id="1.20.1270.60">
    <property type="entry name" value="Arfaptin homology (AH) domain/BAR domain"/>
    <property type="match status" value="1"/>
</dbReference>
<dbReference type="PROSITE" id="PS50010">
    <property type="entry name" value="DH_2"/>
    <property type="match status" value="1"/>
</dbReference>
<dbReference type="SUPFAM" id="SSF103657">
    <property type="entry name" value="BAR/IMD domain-like"/>
    <property type="match status" value="1"/>
</dbReference>
<dbReference type="OMA" id="YKNDYFH"/>
<dbReference type="eggNOG" id="ENOG502RC15">
    <property type="taxonomic scope" value="Eukaryota"/>
</dbReference>
<dbReference type="InterPro" id="IPR027267">
    <property type="entry name" value="AH/BAR_dom_sf"/>
</dbReference>
<feature type="region of interest" description="Disordered" evidence="1">
    <location>
        <begin position="344"/>
        <end position="378"/>
    </location>
</feature>
<dbReference type="InParanoid" id="Q6CVC6"/>
<dbReference type="Proteomes" id="UP000000598">
    <property type="component" value="Chromosome B"/>
</dbReference>
<gene>
    <name evidence="3" type="ORF">KLLA0_B13068g</name>
</gene>
<organism evidence="3 4">
    <name type="scientific">Kluyveromyces lactis (strain ATCC 8585 / CBS 2359 / DSM 70799 / NBRC 1267 / NRRL Y-1140 / WM37)</name>
    <name type="common">Yeast</name>
    <name type="synonym">Candida sphaerica</name>
    <dbReference type="NCBI Taxonomy" id="284590"/>
    <lineage>
        <taxon>Eukaryota</taxon>
        <taxon>Fungi</taxon>
        <taxon>Dikarya</taxon>
        <taxon>Ascomycota</taxon>
        <taxon>Saccharomycotina</taxon>
        <taxon>Saccharomycetes</taxon>
        <taxon>Saccharomycetales</taxon>
        <taxon>Saccharomycetaceae</taxon>
        <taxon>Kluyveromyces</taxon>
    </lineage>
</organism>
<dbReference type="GO" id="GO:0031991">
    <property type="term" value="P:regulation of actomyosin contractile ring contraction"/>
    <property type="evidence" value="ECO:0007669"/>
    <property type="project" value="TreeGrafter"/>
</dbReference>
<dbReference type="EMBL" id="CR382122">
    <property type="protein sequence ID" value="CAH02506.1"/>
    <property type="molecule type" value="Genomic_DNA"/>
</dbReference>
<dbReference type="HOGENOM" id="CLU_392821_0_0_1"/>
<keyword evidence="4" id="KW-1185">Reference proteome</keyword>
<dbReference type="PANTHER" id="PTHR22834">
    <property type="entry name" value="NUCLEAR FUSION PROTEIN FUS2"/>
    <property type="match status" value="1"/>
</dbReference>
<name>Q6CVC6_KLULA</name>
<dbReference type="AlphaFoldDB" id="Q6CVC6"/>
<dbReference type="SUPFAM" id="SSF48065">
    <property type="entry name" value="DBL homology domain (DH-domain)"/>
    <property type="match status" value="1"/>
</dbReference>
<feature type="compositionally biased region" description="Low complexity" evidence="1">
    <location>
        <begin position="363"/>
        <end position="378"/>
    </location>
</feature>
<dbReference type="InterPro" id="IPR000219">
    <property type="entry name" value="DH_dom"/>
</dbReference>
<dbReference type="FunCoup" id="Q6CVC6">
    <property type="interactions" value="111"/>
</dbReference>
<dbReference type="PaxDb" id="284590-Q6CVC6"/>
<dbReference type="GO" id="GO:0005737">
    <property type="term" value="C:cytoplasm"/>
    <property type="evidence" value="ECO:0007669"/>
    <property type="project" value="TreeGrafter"/>
</dbReference>
<dbReference type="Gene3D" id="1.20.900.10">
    <property type="entry name" value="Dbl homology (DH) domain"/>
    <property type="match status" value="1"/>
</dbReference>
<dbReference type="InterPro" id="IPR035899">
    <property type="entry name" value="DBL_dom_sf"/>
</dbReference>
<evidence type="ECO:0000256" key="1">
    <source>
        <dbReference type="SAM" id="MobiDB-lite"/>
    </source>
</evidence>
<proteinExistence type="predicted"/>
<evidence type="ECO:0000313" key="3">
    <source>
        <dbReference type="EMBL" id="CAH02506.1"/>
    </source>
</evidence>
<reference evidence="3 4" key="1">
    <citation type="journal article" date="2004" name="Nature">
        <title>Genome evolution in yeasts.</title>
        <authorList>
            <consortium name="Genolevures"/>
            <person name="Dujon B."/>
            <person name="Sherman D."/>
            <person name="Fischer G."/>
            <person name="Durrens P."/>
            <person name="Casaregola S."/>
            <person name="Lafontaine I."/>
            <person name="de Montigny J."/>
            <person name="Marck C."/>
            <person name="Neuveglise C."/>
            <person name="Talla E."/>
            <person name="Goffard N."/>
            <person name="Frangeul L."/>
            <person name="Aigle M."/>
            <person name="Anthouard V."/>
            <person name="Babour A."/>
            <person name="Barbe V."/>
            <person name="Barnay S."/>
            <person name="Blanchin S."/>
            <person name="Beckerich J.M."/>
            <person name="Beyne E."/>
            <person name="Bleykasten C."/>
            <person name="Boisrame A."/>
            <person name="Boyer J."/>
            <person name="Cattolico L."/>
            <person name="Confanioleri F."/>
            <person name="de Daruvar A."/>
            <person name="Despons L."/>
            <person name="Fabre E."/>
            <person name="Fairhead C."/>
            <person name="Ferry-Dumazet H."/>
            <person name="Groppi A."/>
            <person name="Hantraye F."/>
            <person name="Hennequin C."/>
            <person name="Jauniaux N."/>
            <person name="Joyet P."/>
            <person name="Kachouri R."/>
            <person name="Kerrest A."/>
            <person name="Koszul R."/>
            <person name="Lemaire M."/>
            <person name="Lesur I."/>
            <person name="Ma L."/>
            <person name="Muller H."/>
            <person name="Nicaud J.M."/>
            <person name="Nikolski M."/>
            <person name="Oztas S."/>
            <person name="Ozier-Kalogeropoulos O."/>
            <person name="Pellenz S."/>
            <person name="Potier S."/>
            <person name="Richard G.F."/>
            <person name="Straub M.L."/>
            <person name="Suleau A."/>
            <person name="Swennene D."/>
            <person name="Tekaia F."/>
            <person name="Wesolowski-Louvel M."/>
            <person name="Westhof E."/>
            <person name="Wirth B."/>
            <person name="Zeniou-Meyer M."/>
            <person name="Zivanovic I."/>
            <person name="Bolotin-Fukuhara M."/>
            <person name="Thierry A."/>
            <person name="Bouchier C."/>
            <person name="Caudron B."/>
            <person name="Scarpelli C."/>
            <person name="Gaillardin C."/>
            <person name="Weissenbach J."/>
            <person name="Wincker P."/>
            <person name="Souciet J.L."/>
        </authorList>
    </citation>
    <scope>NUCLEOTIDE SEQUENCE [LARGE SCALE GENOMIC DNA]</scope>
    <source>
        <strain evidence="4">ATCC 8585 / CBS 2359 / DSM 70799 / NBRC 1267 / NRRL Y-1140 / WM37</strain>
    </source>
</reference>
<dbReference type="PANTHER" id="PTHR22834:SF20">
    <property type="entry name" value="SH3 DOMAIN-CONTAINING PROTEIN"/>
    <property type="match status" value="1"/>
</dbReference>